<evidence type="ECO:0000256" key="9">
    <source>
        <dbReference type="ARBA" id="ARBA00023136"/>
    </source>
</evidence>
<dbReference type="STRING" id="7739.C3YCT8"/>
<dbReference type="FunFam" id="3.40.50.11660:FF:000004">
    <property type="entry name" value="Glycoprotein 3-alpha-L-fucosyltransferase A"/>
    <property type="match status" value="1"/>
</dbReference>
<comment type="pathway">
    <text evidence="2">Protein modification; protein glycosylation.</text>
</comment>
<accession>C3YCT8</accession>
<reference evidence="14" key="1">
    <citation type="journal article" date="2008" name="Nature">
        <title>The amphioxus genome and the evolution of the chordate karyotype.</title>
        <authorList>
            <consortium name="US DOE Joint Genome Institute (JGI-PGF)"/>
            <person name="Putnam N.H."/>
            <person name="Butts T."/>
            <person name="Ferrier D.E.K."/>
            <person name="Furlong R.F."/>
            <person name="Hellsten U."/>
            <person name="Kawashima T."/>
            <person name="Robinson-Rechavi M."/>
            <person name="Shoguchi E."/>
            <person name="Terry A."/>
            <person name="Yu J.-K."/>
            <person name="Benito-Gutierrez E.L."/>
            <person name="Dubchak I."/>
            <person name="Garcia-Fernandez J."/>
            <person name="Gibson-Brown J.J."/>
            <person name="Grigoriev I.V."/>
            <person name="Horton A.C."/>
            <person name="de Jong P.J."/>
            <person name="Jurka J."/>
            <person name="Kapitonov V.V."/>
            <person name="Kohara Y."/>
            <person name="Kuroki Y."/>
            <person name="Lindquist E."/>
            <person name="Lucas S."/>
            <person name="Osoegawa K."/>
            <person name="Pennacchio L.A."/>
            <person name="Salamov A.A."/>
            <person name="Satou Y."/>
            <person name="Sauka-Spengler T."/>
            <person name="Schmutz J."/>
            <person name="Shin-I T."/>
            <person name="Toyoda A."/>
            <person name="Bronner-Fraser M."/>
            <person name="Fujiyama A."/>
            <person name="Holland L.Z."/>
            <person name="Holland P.W.H."/>
            <person name="Satoh N."/>
            <person name="Rokhsar D.S."/>
        </authorList>
    </citation>
    <scope>NUCLEOTIDE SEQUENCE [LARGE SCALE GENOMIC DNA]</scope>
    <source>
        <strain evidence="14">S238N-H82</strain>
        <tissue evidence="14">Testes</tissue>
    </source>
</reference>
<dbReference type="Pfam" id="PF17039">
    <property type="entry name" value="Glyco_tran_10_N"/>
    <property type="match status" value="1"/>
</dbReference>
<evidence type="ECO:0000313" key="14">
    <source>
        <dbReference type="EMBL" id="EEN61889.1"/>
    </source>
</evidence>
<keyword evidence="10" id="KW-0325">Glycoprotein</keyword>
<proteinExistence type="inferred from homology"/>
<evidence type="ECO:0000256" key="5">
    <source>
        <dbReference type="ARBA" id="ARBA00022679"/>
    </source>
</evidence>
<evidence type="ECO:0000256" key="2">
    <source>
        <dbReference type="ARBA" id="ARBA00004922"/>
    </source>
</evidence>
<dbReference type="GO" id="GO:0008417">
    <property type="term" value="F:fucosyltransferase activity"/>
    <property type="evidence" value="ECO:0007669"/>
    <property type="project" value="InterPro"/>
</dbReference>
<feature type="domain" description="Fucosyltransferase C-terminal" evidence="12">
    <location>
        <begin position="245"/>
        <end position="423"/>
    </location>
</feature>
<keyword evidence="5 11" id="KW-0808">Transferase</keyword>
<dbReference type="PANTHER" id="PTHR11929">
    <property type="entry name" value="ALPHA- 1,3 -FUCOSYLTRANSFERASE"/>
    <property type="match status" value="1"/>
</dbReference>
<dbReference type="UniPathway" id="UPA00378"/>
<keyword evidence="11" id="KW-0333">Golgi apparatus</keyword>
<evidence type="ECO:0000256" key="3">
    <source>
        <dbReference type="ARBA" id="ARBA00008919"/>
    </source>
</evidence>
<evidence type="ECO:0000256" key="6">
    <source>
        <dbReference type="ARBA" id="ARBA00022692"/>
    </source>
</evidence>
<keyword evidence="7" id="KW-0735">Signal-anchor</keyword>
<evidence type="ECO:0000256" key="10">
    <source>
        <dbReference type="ARBA" id="ARBA00023180"/>
    </source>
</evidence>
<comment type="similarity">
    <text evidence="3 11">Belongs to the glycosyltransferase 10 family.</text>
</comment>
<dbReference type="PANTHER" id="PTHR11929:SF145">
    <property type="entry name" value="ALPHA-(1,3)-FUCOSYLTRANSFERASE FUT-1"/>
    <property type="match status" value="1"/>
</dbReference>
<gene>
    <name evidence="14" type="ORF">BRAFLDRAFT_87449</name>
</gene>
<protein>
    <recommendedName>
        <fullName evidence="11">Fucosyltransferase</fullName>
        <ecNumber evidence="11">2.4.1.-</ecNumber>
    </recommendedName>
</protein>
<dbReference type="AlphaFoldDB" id="C3YCT8"/>
<dbReference type="EC" id="2.4.1.-" evidence="11"/>
<dbReference type="InterPro" id="IPR001503">
    <property type="entry name" value="Glyco_trans_10"/>
</dbReference>
<evidence type="ECO:0000256" key="7">
    <source>
        <dbReference type="ARBA" id="ARBA00022968"/>
    </source>
</evidence>
<evidence type="ECO:0000256" key="11">
    <source>
        <dbReference type="RuleBase" id="RU003832"/>
    </source>
</evidence>
<evidence type="ECO:0000256" key="1">
    <source>
        <dbReference type="ARBA" id="ARBA00004167"/>
    </source>
</evidence>
<evidence type="ECO:0000256" key="4">
    <source>
        <dbReference type="ARBA" id="ARBA00022676"/>
    </source>
</evidence>
<evidence type="ECO:0000256" key="8">
    <source>
        <dbReference type="ARBA" id="ARBA00022989"/>
    </source>
</evidence>
<dbReference type="eggNOG" id="KOG2619">
    <property type="taxonomic scope" value="Eukaryota"/>
</dbReference>
<dbReference type="Pfam" id="PF00852">
    <property type="entry name" value="Glyco_transf_10"/>
    <property type="match status" value="1"/>
</dbReference>
<comment type="subcellular location">
    <subcellularLocation>
        <location evidence="11">Golgi apparatus</location>
        <location evidence="11">Golgi stack membrane</location>
        <topology evidence="11">Single-pass type II membrane protein</topology>
    </subcellularLocation>
    <subcellularLocation>
        <location evidence="1">Membrane</location>
        <topology evidence="1">Single-pass membrane protein</topology>
    </subcellularLocation>
</comment>
<dbReference type="InterPro" id="IPR031481">
    <property type="entry name" value="Glyco_tran_10_N"/>
</dbReference>
<keyword evidence="8 11" id="KW-1133">Transmembrane helix</keyword>
<dbReference type="EMBL" id="GG666502">
    <property type="protein sequence ID" value="EEN61889.1"/>
    <property type="molecule type" value="Genomic_DNA"/>
</dbReference>
<dbReference type="Gene3D" id="3.40.50.11660">
    <property type="entry name" value="Glycosyl transferase family 10, C-terminal domain"/>
    <property type="match status" value="1"/>
</dbReference>
<keyword evidence="9 11" id="KW-0472">Membrane</keyword>
<evidence type="ECO:0000259" key="13">
    <source>
        <dbReference type="Pfam" id="PF17039"/>
    </source>
</evidence>
<keyword evidence="4 11" id="KW-0328">Glycosyltransferase</keyword>
<dbReference type="SUPFAM" id="SSF53756">
    <property type="entry name" value="UDP-Glycosyltransferase/glycogen phosphorylase"/>
    <property type="match status" value="1"/>
</dbReference>
<keyword evidence="6 11" id="KW-0812">Transmembrane</keyword>
<feature type="domain" description="Fucosyltransferase N-terminal" evidence="13">
    <location>
        <begin position="114"/>
        <end position="222"/>
    </location>
</feature>
<evidence type="ECO:0000259" key="12">
    <source>
        <dbReference type="Pfam" id="PF00852"/>
    </source>
</evidence>
<dbReference type="InParanoid" id="C3YCT8"/>
<sequence>MAGGTIPPIPTVPASERCPLRITFQQGFQLFIAVNLVFLLLVLLCSLFLETQVETVRRDDYQNNDVQIPTVDIDSLYADPRCDFNRTFNISVKPKFYSVCHSRSVPRTSVRDYKVIVIWTRWWGVRLWGVQDHYCPSMPECVFTGEREQIGNADAVVFHYHDTPKVYSKLAMPPTRLPHQHWVWFAMECPIVTRLRDLVSYSGVFNWTMTYRNDSDVLTAYGSASLTYKMLKEMKKDPHKDYALGKKQLAVWFVSNCYKYLPRFAYAQELVKHIRVDVFGQCGEVVCSKKDFECSNNIIKQYKFYLSFESYKCREYITEKFWRNAIQNKVVPVVFGAPKTDYERYAPPGSFIHVDDFESPEVLADYLMILDKDKEKYNQYFRWRTHPPKSAVPEDYGRWCNLCQRLHQVCPTERKVYTDLDGWWKGKDNDVCEPVVLKDNSKDPMHEAGRMLKMTCLIVLALTVTLLARGVHPGPILPDFQHLLEDAVNGSYTISPRCNANLELSECRLNIASDPYPCLTVRLLLSTVFPGLSLDDYRSGVASDLLDVPVKDSYVDRCGNELSVSGGTKKPMTIVPSVVTLEDFSVSATYASPSSFNALFSGVWPIGDVDFSVTLEKSDDGFLLKGKAVELAGVTTDRLISGLASFVPGNAVRDEFHLLKLDSVSVEYANVEVMVGESGYSLKLDFDTNFLNSQIFVFLSSAEAGNGTSSKWFSVGMSVRSVRFSDLIHNEIGDEVDIPIMNDLVLPEAALLAMPKITELELDYPVPLLNEAALGLEEMEGEGGVGIAFTLKLSDEAPLGTFFLGFDEDKYKIKVLSDESIPVTALLDKVISSFSSMSAKLPPQLRVTDVLAGSLKSFEFNQDTNTMTVTAAVAKATVSAAKGTLDVAKLALRGVQEIVDNSRWTLDVAIGVLEGTKVAVHETCDLGIDIAKGTLDAAREVNKFGAKVAEKAVQGALGGVVDIREMGFKVKVAVAQTGSFDGWMKVSFFREKPQTINIKIKIFSIEEMAEFILDMIKDLLDV</sequence>
<feature type="transmembrane region" description="Helical" evidence="11">
    <location>
        <begin position="30"/>
        <end position="49"/>
    </location>
</feature>
<organism>
    <name type="scientific">Branchiostoma floridae</name>
    <name type="common">Florida lancelet</name>
    <name type="synonym">Amphioxus</name>
    <dbReference type="NCBI Taxonomy" id="7739"/>
    <lineage>
        <taxon>Eukaryota</taxon>
        <taxon>Metazoa</taxon>
        <taxon>Chordata</taxon>
        <taxon>Cephalochordata</taxon>
        <taxon>Leptocardii</taxon>
        <taxon>Amphioxiformes</taxon>
        <taxon>Branchiostomatidae</taxon>
        <taxon>Branchiostoma</taxon>
    </lineage>
</organism>
<dbReference type="InterPro" id="IPR038577">
    <property type="entry name" value="GT10-like_C_sf"/>
</dbReference>
<dbReference type="GO" id="GO:0032580">
    <property type="term" value="C:Golgi cisterna membrane"/>
    <property type="evidence" value="ECO:0007669"/>
    <property type="project" value="UniProtKB-SubCell"/>
</dbReference>
<dbReference type="InterPro" id="IPR055270">
    <property type="entry name" value="Glyco_tran_10_C"/>
</dbReference>
<name>C3YCT8_BRAFL</name>